<dbReference type="InterPro" id="IPR006683">
    <property type="entry name" value="Thioestr_dom"/>
</dbReference>
<dbReference type="PANTHER" id="PTHR47260:SF1">
    <property type="entry name" value="UPF0644 PROTEIN PB2B4.06"/>
    <property type="match status" value="1"/>
</dbReference>
<dbReference type="CDD" id="cd09917">
    <property type="entry name" value="F-box_SF"/>
    <property type="match status" value="1"/>
</dbReference>
<comment type="caution">
    <text evidence="2">The sequence shown here is derived from an EMBL/GenBank/DDBJ whole genome shotgun (WGS) entry which is preliminary data.</text>
</comment>
<dbReference type="InterPro" id="IPR052061">
    <property type="entry name" value="PTE-AB_protein"/>
</dbReference>
<reference evidence="2 3" key="1">
    <citation type="submission" date="2019-02" db="EMBL/GenBank/DDBJ databases">
        <title>Genome sequencing of the rare red list fungi Antrodiella citrinella (Flaviporus citrinellus).</title>
        <authorList>
            <person name="Buettner E."/>
            <person name="Kellner H."/>
        </authorList>
    </citation>
    <scope>NUCLEOTIDE SEQUENCE [LARGE SCALE GENOMIC DNA]</scope>
    <source>
        <strain evidence="2 3">DSM 108506</strain>
    </source>
</reference>
<dbReference type="SUPFAM" id="SSF54637">
    <property type="entry name" value="Thioesterase/thiol ester dehydrase-isomerase"/>
    <property type="match status" value="1"/>
</dbReference>
<dbReference type="OrthoDB" id="506431at2759"/>
<proteinExistence type="predicted"/>
<dbReference type="InterPro" id="IPR029069">
    <property type="entry name" value="HotDog_dom_sf"/>
</dbReference>
<keyword evidence="3" id="KW-1185">Reference proteome</keyword>
<dbReference type="SUPFAM" id="SSF81383">
    <property type="entry name" value="F-box domain"/>
    <property type="match status" value="1"/>
</dbReference>
<dbReference type="CDD" id="cd03443">
    <property type="entry name" value="PaaI_thioesterase"/>
    <property type="match status" value="1"/>
</dbReference>
<dbReference type="Pfam" id="PF03061">
    <property type="entry name" value="4HBT"/>
    <property type="match status" value="1"/>
</dbReference>
<sequence length="686" mass="78437">MPVISRIAAPNVVRRIIRRLTPPYLRPRRIAPSPDVAAEVYDPPPPRHIDSVRYDASDASTFVIENILGHLWDDVQTLRACSLTCHWWRNVAQPLLYRSIQIKNRGRLHHFENIAMLVPKTRPWITEVRLLGDVDPAYGKHNFTWVKHIDYELSDNLPHVVSMRLSDFEDTPGSLDESFILGLACFSEINECRFSEETLWSIICAFPQLRHLTIRDFRCMEWRGNYHYPPHSRHPQVEQTKGPITGLPFPYPPKLESLKVVHMFSDGLRSHYELQSTFYRFVRNETVKTLRSFTWESDHEVDYAERAWSINTFLYELQDLKCIDMQVPLGIPLLREPHEPDVLNLWSVETCHWYAPSLSHLRGRPAGDDGTYFPHVTTLTLHIPDTPLDWTCYRNLRHVLTGTGTGAGAGRVWYPKLRWLNVRVGFTWASGVRRADKLMEIFGAYEEAGLRVSMFFKEDSDLNSQKHLEALEHSLHNLPILQEHRRRADAEDWYEARPYTKIPEERRVNSLTAGALRGPGRLALPPLVRSRRDETESLFFLHVGRGLCGHEGIIHGGLLATLLDESLGRIALLNLPDKIGVTANLNLNYRAPTRADQFIVIKTRLLEQKGRKVVVAGSIEDLQGTVLVEASAIFIQPKYAKLLNTKQIREYMGAPPNSKEPIVEGAVAPVPMPPDVLVGKDPKVVV</sequence>
<dbReference type="PANTHER" id="PTHR47260">
    <property type="entry name" value="UPF0644 PROTEIN PB2B4.06"/>
    <property type="match status" value="1"/>
</dbReference>
<name>A0A4S4MX28_9APHY</name>
<dbReference type="AlphaFoldDB" id="A0A4S4MX28"/>
<dbReference type="Proteomes" id="UP000308730">
    <property type="component" value="Unassembled WGS sequence"/>
</dbReference>
<protein>
    <recommendedName>
        <fullName evidence="1">Thioesterase domain-containing protein</fullName>
    </recommendedName>
</protein>
<feature type="domain" description="Thioesterase" evidence="1">
    <location>
        <begin position="552"/>
        <end position="626"/>
    </location>
</feature>
<evidence type="ECO:0000259" key="1">
    <source>
        <dbReference type="Pfam" id="PF03061"/>
    </source>
</evidence>
<organism evidence="2 3">
    <name type="scientific">Antrodiella citrinella</name>
    <dbReference type="NCBI Taxonomy" id="2447956"/>
    <lineage>
        <taxon>Eukaryota</taxon>
        <taxon>Fungi</taxon>
        <taxon>Dikarya</taxon>
        <taxon>Basidiomycota</taxon>
        <taxon>Agaricomycotina</taxon>
        <taxon>Agaricomycetes</taxon>
        <taxon>Polyporales</taxon>
        <taxon>Steccherinaceae</taxon>
        <taxon>Antrodiella</taxon>
    </lineage>
</organism>
<gene>
    <name evidence="2" type="ORF">EUX98_g3663</name>
</gene>
<evidence type="ECO:0000313" key="3">
    <source>
        <dbReference type="Proteomes" id="UP000308730"/>
    </source>
</evidence>
<dbReference type="InterPro" id="IPR036047">
    <property type="entry name" value="F-box-like_dom_sf"/>
</dbReference>
<evidence type="ECO:0000313" key="2">
    <source>
        <dbReference type="EMBL" id="THH30535.1"/>
    </source>
</evidence>
<dbReference type="Gene3D" id="3.10.129.10">
    <property type="entry name" value="Hotdog Thioesterase"/>
    <property type="match status" value="1"/>
</dbReference>
<dbReference type="EMBL" id="SGPM01000077">
    <property type="protein sequence ID" value="THH30535.1"/>
    <property type="molecule type" value="Genomic_DNA"/>
</dbReference>
<accession>A0A4S4MX28</accession>